<proteinExistence type="predicted"/>
<sequence>MQYEPMPAASDPVRKPKRTTRTVLIVIAAVLVVCCLGGVGGGFLVYRSYSTAAGPARDVATRYMQNIRLGDYQGAYELLCQRAQDTTTPEQFIRIQSAQPKIATYEISGTSVVSRAGEVSADVTFSVEQQVGAKGELTIHLLKEDGEWRVCP</sequence>
<evidence type="ECO:0008006" key="4">
    <source>
        <dbReference type="Google" id="ProtNLM"/>
    </source>
</evidence>
<name>A0ABV6NQS3_9ACTN</name>
<evidence type="ECO:0000313" key="2">
    <source>
        <dbReference type="EMBL" id="MFC0563126.1"/>
    </source>
</evidence>
<keyword evidence="3" id="KW-1185">Reference proteome</keyword>
<dbReference type="EMBL" id="JBHLUE010000002">
    <property type="protein sequence ID" value="MFC0563126.1"/>
    <property type="molecule type" value="Genomic_DNA"/>
</dbReference>
<feature type="transmembrane region" description="Helical" evidence="1">
    <location>
        <begin position="23"/>
        <end position="46"/>
    </location>
</feature>
<evidence type="ECO:0000313" key="3">
    <source>
        <dbReference type="Proteomes" id="UP001589894"/>
    </source>
</evidence>
<gene>
    <name evidence="2" type="ORF">ACFFHU_02945</name>
</gene>
<keyword evidence="1" id="KW-1133">Transmembrane helix</keyword>
<accession>A0ABV6NQS3</accession>
<dbReference type="Proteomes" id="UP001589894">
    <property type="component" value="Unassembled WGS sequence"/>
</dbReference>
<reference evidence="2 3" key="1">
    <citation type="submission" date="2024-09" db="EMBL/GenBank/DDBJ databases">
        <authorList>
            <person name="Sun Q."/>
            <person name="Mori K."/>
        </authorList>
    </citation>
    <scope>NUCLEOTIDE SEQUENCE [LARGE SCALE GENOMIC DNA]</scope>
    <source>
        <strain evidence="2 3">TBRC 2205</strain>
    </source>
</reference>
<organism evidence="2 3">
    <name type="scientific">Plantactinospora siamensis</name>
    <dbReference type="NCBI Taxonomy" id="555372"/>
    <lineage>
        <taxon>Bacteria</taxon>
        <taxon>Bacillati</taxon>
        <taxon>Actinomycetota</taxon>
        <taxon>Actinomycetes</taxon>
        <taxon>Micromonosporales</taxon>
        <taxon>Micromonosporaceae</taxon>
        <taxon>Plantactinospora</taxon>
    </lineage>
</organism>
<dbReference type="Gene3D" id="3.10.450.50">
    <property type="match status" value="1"/>
</dbReference>
<keyword evidence="1" id="KW-0472">Membrane</keyword>
<evidence type="ECO:0000256" key="1">
    <source>
        <dbReference type="SAM" id="Phobius"/>
    </source>
</evidence>
<dbReference type="RefSeq" id="WP_377335364.1">
    <property type="nucleotide sequence ID" value="NZ_JBHLUE010000002.1"/>
</dbReference>
<comment type="caution">
    <text evidence="2">The sequence shown here is derived from an EMBL/GenBank/DDBJ whole genome shotgun (WGS) entry which is preliminary data.</text>
</comment>
<keyword evidence="1" id="KW-0812">Transmembrane</keyword>
<protein>
    <recommendedName>
        <fullName evidence="4">DUF4878 domain-containing protein</fullName>
    </recommendedName>
</protein>